<comment type="caution">
    <text evidence="1">The sequence shown here is derived from an EMBL/GenBank/DDBJ whole genome shotgun (WGS) entry which is preliminary data.</text>
</comment>
<evidence type="ECO:0000313" key="1">
    <source>
        <dbReference type="EMBL" id="MDP8084539.1"/>
    </source>
</evidence>
<sequence>MKMYQIAENYLNILELLEDEEFAKNEDVLTALNSIEDDLKTKAENIVFMMKHFESDSKAIDAEIKRLQAMKQSKVANNERLKDYLKRNFESLTDEEHGFKLETPLFKFSLSKPSYSKLELEKDFVIPEKYQRTKITVEPDKTAIKEALKAGEHVEGAMLVADRRLTIK</sequence>
<accession>A0ABT9JKG6</accession>
<dbReference type="InterPro" id="IPR008840">
    <property type="entry name" value="Sipho_Gp157"/>
</dbReference>
<evidence type="ECO:0000313" key="2">
    <source>
        <dbReference type="Proteomes" id="UP001224812"/>
    </source>
</evidence>
<organism evidence="1 2">
    <name type="scientific">Phocoenobacter skyensis</name>
    <dbReference type="NCBI Taxonomy" id="97481"/>
    <lineage>
        <taxon>Bacteria</taxon>
        <taxon>Pseudomonadati</taxon>
        <taxon>Pseudomonadota</taxon>
        <taxon>Gammaproteobacteria</taxon>
        <taxon>Pasteurellales</taxon>
        <taxon>Pasteurellaceae</taxon>
        <taxon>Phocoenobacter</taxon>
    </lineage>
</organism>
<dbReference type="EMBL" id="JASAVS010000001">
    <property type="protein sequence ID" value="MDP8084539.1"/>
    <property type="molecule type" value="Genomic_DNA"/>
</dbReference>
<gene>
    <name evidence="1" type="ORF">QJT92_01150</name>
</gene>
<reference evidence="1 2" key="1">
    <citation type="journal article" date="2023" name="Front. Microbiol.">
        <title>Phylogeography and host specificity of Pasteurellaceae pathogenic to sea-farmed fish in the north-east Atlantic.</title>
        <authorList>
            <person name="Gulla S."/>
            <person name="Colquhoun D.J."/>
            <person name="Olsen A.B."/>
            <person name="Spilsberg B."/>
            <person name="Lagesen K."/>
            <person name="Aakesson C.P."/>
            <person name="Strom S."/>
            <person name="Manji F."/>
            <person name="Birkbeck T.H."/>
            <person name="Nilsen H.K."/>
        </authorList>
    </citation>
    <scope>NUCLEOTIDE SEQUENCE [LARGE SCALE GENOMIC DNA]</scope>
    <source>
        <strain evidence="1 2">VIO11850</strain>
    </source>
</reference>
<name>A0ABT9JKG6_9PAST</name>
<protein>
    <submittedName>
        <fullName evidence="1">Siphovirus Gp157 family protein</fullName>
    </submittedName>
</protein>
<dbReference type="Pfam" id="PF05565">
    <property type="entry name" value="Sipho_Gp157"/>
    <property type="match status" value="1"/>
</dbReference>
<proteinExistence type="predicted"/>
<keyword evidence="2" id="KW-1185">Reference proteome</keyword>
<dbReference type="RefSeq" id="WP_306383736.1">
    <property type="nucleotide sequence ID" value="NZ_JASAVR010000001.1"/>
</dbReference>
<dbReference type="Proteomes" id="UP001224812">
    <property type="component" value="Unassembled WGS sequence"/>
</dbReference>